<keyword evidence="2" id="KW-1185">Reference proteome</keyword>
<protein>
    <submittedName>
        <fullName evidence="1">Uncharacterized protein</fullName>
    </submittedName>
</protein>
<dbReference type="EMBL" id="KN818249">
    <property type="protein sequence ID" value="KIL64439.1"/>
    <property type="molecule type" value="Genomic_DNA"/>
</dbReference>
<dbReference type="Proteomes" id="UP000054549">
    <property type="component" value="Unassembled WGS sequence"/>
</dbReference>
<reference evidence="1 2" key="1">
    <citation type="submission" date="2014-04" db="EMBL/GenBank/DDBJ databases">
        <title>Evolutionary Origins and Diversification of the Mycorrhizal Mutualists.</title>
        <authorList>
            <consortium name="DOE Joint Genome Institute"/>
            <consortium name="Mycorrhizal Genomics Consortium"/>
            <person name="Kohler A."/>
            <person name="Kuo A."/>
            <person name="Nagy L.G."/>
            <person name="Floudas D."/>
            <person name="Copeland A."/>
            <person name="Barry K.W."/>
            <person name="Cichocki N."/>
            <person name="Veneault-Fourrey C."/>
            <person name="LaButti K."/>
            <person name="Lindquist E.A."/>
            <person name="Lipzen A."/>
            <person name="Lundell T."/>
            <person name="Morin E."/>
            <person name="Murat C."/>
            <person name="Riley R."/>
            <person name="Ohm R."/>
            <person name="Sun H."/>
            <person name="Tunlid A."/>
            <person name="Henrissat B."/>
            <person name="Grigoriev I.V."/>
            <person name="Hibbett D.S."/>
            <person name="Martin F."/>
        </authorList>
    </citation>
    <scope>NUCLEOTIDE SEQUENCE [LARGE SCALE GENOMIC DNA]</scope>
    <source>
        <strain evidence="1 2">Koide BX008</strain>
    </source>
</reference>
<proteinExistence type="predicted"/>
<dbReference type="InParanoid" id="A0A0C2TC90"/>
<evidence type="ECO:0000313" key="2">
    <source>
        <dbReference type="Proteomes" id="UP000054549"/>
    </source>
</evidence>
<organism evidence="1 2">
    <name type="scientific">Amanita muscaria (strain Koide BX008)</name>
    <dbReference type="NCBI Taxonomy" id="946122"/>
    <lineage>
        <taxon>Eukaryota</taxon>
        <taxon>Fungi</taxon>
        <taxon>Dikarya</taxon>
        <taxon>Basidiomycota</taxon>
        <taxon>Agaricomycotina</taxon>
        <taxon>Agaricomycetes</taxon>
        <taxon>Agaricomycetidae</taxon>
        <taxon>Agaricales</taxon>
        <taxon>Pluteineae</taxon>
        <taxon>Amanitaceae</taxon>
        <taxon>Amanita</taxon>
    </lineage>
</organism>
<sequence length="107" mass="12144">MALAALVPDSYDQKRLASNKNCSQMRTNKPSCGAPMARVLACQLDRTYGMAIDFGPSNWTVKNNRNTRVERHEANCRFSRLVAKSPIFWPPRLHFMAVKATQGFRDL</sequence>
<name>A0A0C2TC90_AMAMK</name>
<dbReference type="AlphaFoldDB" id="A0A0C2TC90"/>
<gene>
    <name evidence="1" type="ORF">M378DRAFT_586782</name>
</gene>
<accession>A0A0C2TC90</accession>
<dbReference type="HOGENOM" id="CLU_2209350_0_0_1"/>
<evidence type="ECO:0000313" key="1">
    <source>
        <dbReference type="EMBL" id="KIL64439.1"/>
    </source>
</evidence>